<sequence length="180" mass="20524">NIEGDVSEIIEKFGAERDRSFAESVTTNLIKMEWEESIVDEYEMKAAIKNKLLLDANISLDFHLSWNKFSSNGTLRFPATISSILEIVGKEGFEIEKTKKVAEPKVSISVCGIPVKISIPIELFYGMETQIESIDLQFGPEIEVYPEGHIMIKLDLLFYKHTFAKTKVFSQTKNIYSEDF</sequence>
<dbReference type="Proteomes" id="UP000055014">
    <property type="component" value="Unassembled WGS sequence"/>
</dbReference>
<reference evidence="2" key="1">
    <citation type="journal article" date="2015" name="MBio">
        <title>Genome-Resolved Metagenomic Analysis Reveals Roles for Candidate Phyla and Other Microbial Community Members in Biogeochemical Transformations in Oil Reservoirs.</title>
        <authorList>
            <person name="Hu P."/>
            <person name="Tom L."/>
            <person name="Singh A."/>
            <person name="Thomas B.C."/>
            <person name="Baker B.J."/>
            <person name="Piceno Y.M."/>
            <person name="Andersen G.L."/>
            <person name="Banfield J.F."/>
        </authorList>
    </citation>
    <scope>NUCLEOTIDE SEQUENCE [LARGE SCALE GENOMIC DNA]</scope>
</reference>
<evidence type="ECO:0000313" key="1">
    <source>
        <dbReference type="EMBL" id="KUK90901.1"/>
    </source>
</evidence>
<evidence type="ECO:0000313" key="2">
    <source>
        <dbReference type="Proteomes" id="UP000055014"/>
    </source>
</evidence>
<accession>A0A101I8W4</accession>
<name>A0A101I8W4_9BACT</name>
<organism evidence="1 2">
    <name type="scientific">Mesotoga infera</name>
    <dbReference type="NCBI Taxonomy" id="1236046"/>
    <lineage>
        <taxon>Bacteria</taxon>
        <taxon>Thermotogati</taxon>
        <taxon>Thermotogota</taxon>
        <taxon>Thermotogae</taxon>
        <taxon>Kosmotogales</taxon>
        <taxon>Kosmotogaceae</taxon>
        <taxon>Mesotoga</taxon>
    </lineage>
</organism>
<dbReference type="PATRIC" id="fig|1236046.5.peg.1373"/>
<gene>
    <name evidence="1" type="ORF">XE02_0326</name>
</gene>
<comment type="caution">
    <text evidence="1">The sequence shown here is derived from an EMBL/GenBank/DDBJ whole genome shotgun (WGS) entry which is preliminary data.</text>
</comment>
<dbReference type="EMBL" id="LGGW01000016">
    <property type="protein sequence ID" value="KUK90901.1"/>
    <property type="molecule type" value="Genomic_DNA"/>
</dbReference>
<dbReference type="AlphaFoldDB" id="A0A101I8W4"/>
<protein>
    <submittedName>
        <fullName evidence="1">Uncharacterized protein</fullName>
    </submittedName>
</protein>
<proteinExistence type="predicted"/>
<feature type="non-terminal residue" evidence="1">
    <location>
        <position position="1"/>
    </location>
</feature>